<dbReference type="EMBL" id="JOJR01010696">
    <property type="protein sequence ID" value="RCN25721.1"/>
    <property type="molecule type" value="Genomic_DNA"/>
</dbReference>
<sequence>MYRLLIRQLKEIVQITDEPDVEFLKGADMAKIKSVSSPIDESQGDWSVDWFVCSRGEANLLTRLTY</sequence>
<evidence type="ECO:0000313" key="1">
    <source>
        <dbReference type="EMBL" id="RCN25721.1"/>
    </source>
</evidence>
<gene>
    <name evidence="1" type="ORF">ANCCAN_28564</name>
</gene>
<proteinExistence type="predicted"/>
<dbReference type="OrthoDB" id="5867697at2759"/>
<name>A0A368F0W9_ANCCA</name>
<reference evidence="1 2" key="1">
    <citation type="submission" date="2014-10" db="EMBL/GenBank/DDBJ databases">
        <title>Draft genome of the hookworm Ancylostoma caninum.</title>
        <authorList>
            <person name="Mitreva M."/>
        </authorList>
    </citation>
    <scope>NUCLEOTIDE SEQUENCE [LARGE SCALE GENOMIC DNA]</scope>
    <source>
        <strain evidence="1 2">Baltimore</strain>
    </source>
</reference>
<organism evidence="1 2">
    <name type="scientific">Ancylostoma caninum</name>
    <name type="common">Dog hookworm</name>
    <dbReference type="NCBI Taxonomy" id="29170"/>
    <lineage>
        <taxon>Eukaryota</taxon>
        <taxon>Metazoa</taxon>
        <taxon>Ecdysozoa</taxon>
        <taxon>Nematoda</taxon>
        <taxon>Chromadorea</taxon>
        <taxon>Rhabditida</taxon>
        <taxon>Rhabditina</taxon>
        <taxon>Rhabditomorpha</taxon>
        <taxon>Strongyloidea</taxon>
        <taxon>Ancylostomatidae</taxon>
        <taxon>Ancylostomatinae</taxon>
        <taxon>Ancylostoma</taxon>
    </lineage>
</organism>
<evidence type="ECO:0000313" key="2">
    <source>
        <dbReference type="Proteomes" id="UP000252519"/>
    </source>
</evidence>
<dbReference type="AlphaFoldDB" id="A0A368F0W9"/>
<accession>A0A368F0W9</accession>
<comment type="caution">
    <text evidence="1">The sequence shown here is derived from an EMBL/GenBank/DDBJ whole genome shotgun (WGS) entry which is preliminary data.</text>
</comment>
<dbReference type="Proteomes" id="UP000252519">
    <property type="component" value="Unassembled WGS sequence"/>
</dbReference>
<keyword evidence="2" id="KW-1185">Reference proteome</keyword>
<protein>
    <submittedName>
        <fullName evidence="1">Uncharacterized protein</fullName>
    </submittedName>
</protein>